<dbReference type="GO" id="GO:0005829">
    <property type="term" value="C:cytosol"/>
    <property type="evidence" value="ECO:0007669"/>
    <property type="project" value="TreeGrafter"/>
</dbReference>
<dbReference type="PANTHER" id="PTHR23416">
    <property type="entry name" value="SIALIC ACID SYNTHASE-RELATED"/>
    <property type="match status" value="1"/>
</dbReference>
<dbReference type="Gene3D" id="2.160.10.10">
    <property type="entry name" value="Hexapeptide repeat proteins"/>
    <property type="match status" value="1"/>
</dbReference>
<evidence type="ECO:0000313" key="3">
    <source>
        <dbReference type="EMBL" id="MDN7797712.1"/>
    </source>
</evidence>
<proteinExistence type="inferred from homology"/>
<dbReference type="AlphaFoldDB" id="A0AAW7T339"/>
<dbReference type="SUPFAM" id="SSF51161">
    <property type="entry name" value="Trimeric LpxA-like enzymes"/>
    <property type="match status" value="1"/>
</dbReference>
<dbReference type="InterPro" id="IPR051159">
    <property type="entry name" value="Hexapeptide_acetyltransf"/>
</dbReference>
<dbReference type="CDD" id="cd05825">
    <property type="entry name" value="LbH_wcaF_like"/>
    <property type="match status" value="1"/>
</dbReference>
<name>A0AAW7T339_BURVI</name>
<evidence type="ECO:0000256" key="2">
    <source>
        <dbReference type="ARBA" id="ARBA00022679"/>
    </source>
</evidence>
<reference evidence="3" key="1">
    <citation type="submission" date="2023-07" db="EMBL/GenBank/DDBJ databases">
        <title>A collection of bacterial strains from the Burkholderia cepacia Research Laboratory and Repository.</title>
        <authorList>
            <person name="Lipuma J."/>
            <person name="Spilker T."/>
            <person name="Caverly L."/>
        </authorList>
    </citation>
    <scope>NUCLEOTIDE SEQUENCE</scope>
    <source>
        <strain evidence="3">AU44268</strain>
    </source>
</reference>
<evidence type="ECO:0000256" key="1">
    <source>
        <dbReference type="ARBA" id="ARBA00007274"/>
    </source>
</evidence>
<accession>A0AAW7T339</accession>
<organism evidence="3 4">
    <name type="scientific">Burkholderia vietnamiensis</name>
    <dbReference type="NCBI Taxonomy" id="60552"/>
    <lineage>
        <taxon>Bacteria</taxon>
        <taxon>Pseudomonadati</taxon>
        <taxon>Pseudomonadota</taxon>
        <taxon>Betaproteobacteria</taxon>
        <taxon>Burkholderiales</taxon>
        <taxon>Burkholderiaceae</taxon>
        <taxon>Burkholderia</taxon>
        <taxon>Burkholderia cepacia complex</taxon>
    </lineage>
</organism>
<dbReference type="EMBL" id="JAUJRV010000021">
    <property type="protein sequence ID" value="MDN7797712.1"/>
    <property type="molecule type" value="Genomic_DNA"/>
</dbReference>
<dbReference type="InterPro" id="IPR011004">
    <property type="entry name" value="Trimer_LpxA-like_sf"/>
</dbReference>
<sequence>MIIQGNDPTISPSFTFANRIFRQLWNWVWLVLFRPSPRPCHAWRGFLLKTFGAKLGRHVHVYPGARIWAPWNLKIGSHVGVADNVIIYNMDKVEIGDYCVISQGAHICGGSHDYNSANFQLTAAPIVLYPYVWVCADAFIGPGVTIPRGVVVGARSVVSRSLPDEWSVYAGSPAKKIGARKTNGK</sequence>
<evidence type="ECO:0000313" key="4">
    <source>
        <dbReference type="Proteomes" id="UP001171620"/>
    </source>
</evidence>
<gene>
    <name evidence="3" type="ORF">QZM33_22485</name>
</gene>
<dbReference type="Proteomes" id="UP001171620">
    <property type="component" value="Unassembled WGS sequence"/>
</dbReference>
<comment type="caution">
    <text evidence="3">The sequence shown here is derived from an EMBL/GenBank/DDBJ whole genome shotgun (WGS) entry which is preliminary data.</text>
</comment>
<protein>
    <submittedName>
        <fullName evidence="3">Colanic acid biosynthesis acetyltransferase</fullName>
    </submittedName>
</protein>
<dbReference type="PANTHER" id="PTHR23416:SF23">
    <property type="entry name" value="ACETYLTRANSFERASE C18B11.09C-RELATED"/>
    <property type="match status" value="1"/>
</dbReference>
<comment type="similarity">
    <text evidence="1">Belongs to the transferase hexapeptide repeat family.</text>
</comment>
<keyword evidence="2" id="KW-0808">Transferase</keyword>
<dbReference type="GO" id="GO:0008374">
    <property type="term" value="F:O-acyltransferase activity"/>
    <property type="evidence" value="ECO:0007669"/>
    <property type="project" value="TreeGrafter"/>
</dbReference>